<evidence type="ECO:0000256" key="1">
    <source>
        <dbReference type="SAM" id="SignalP"/>
    </source>
</evidence>
<keyword evidence="3" id="KW-1185">Reference proteome</keyword>
<reference evidence="2 3" key="1">
    <citation type="submission" date="2019-06" db="EMBL/GenBank/DDBJ databases">
        <title>Comparative genomics and metabolomics analyses of clavulanic acid producing Streptomyces species provides insight into specialized metabolism and evolution of beta-lactam biosynthetic gene clusters.</title>
        <authorList>
            <person name="Moore M.A."/>
            <person name="Cruz-Morales P."/>
            <person name="Barona Gomez F."/>
            <person name="Kapil T."/>
        </authorList>
    </citation>
    <scope>NUCLEOTIDE SEQUENCE [LARGE SCALE GENOMIC DNA]</scope>
    <source>
        <strain evidence="2 3">T-272</strain>
    </source>
</reference>
<evidence type="ECO:0000313" key="3">
    <source>
        <dbReference type="Proteomes" id="UP000460558"/>
    </source>
</evidence>
<dbReference type="Proteomes" id="UP000460558">
    <property type="component" value="Unassembled WGS sequence"/>
</dbReference>
<evidence type="ECO:0000313" key="2">
    <source>
        <dbReference type="EMBL" id="MQS36000.1"/>
    </source>
</evidence>
<sequence length="248" mass="27357">MGVPRVPRARAIARSLVTLFAGAGLMLSLPGTARAAADPAEPPPVSYHIPAEREGGVSITVSYYGAVLPRPYNPDPKAYFGDRKCLNTYHDYTPTPGCGGFRMLVELHNVRNQPGFELPNPEERSIGASGYDRVNHFVARADVSRSYGCVRSDGTYDPYIKFTLRERMFFDDDPVQTDISYILARLRESPTGSSKPYLYVNFKPVEVGCPPGMTPAQQSLKVSDLHVSVNAYEVFGIANWRHPAPFEA</sequence>
<gene>
    <name evidence="2" type="ORF">FFZ77_10435</name>
</gene>
<feature type="signal peptide" evidence="1">
    <location>
        <begin position="1"/>
        <end position="35"/>
    </location>
</feature>
<accession>A0ABW9NRR2</accession>
<keyword evidence="1" id="KW-0732">Signal</keyword>
<organism evidence="2 3">
    <name type="scientific">Streptomyces katsurahamanus</name>
    <dbReference type="NCBI Taxonomy" id="2577098"/>
    <lineage>
        <taxon>Bacteria</taxon>
        <taxon>Bacillati</taxon>
        <taxon>Actinomycetota</taxon>
        <taxon>Actinomycetes</taxon>
        <taxon>Kitasatosporales</taxon>
        <taxon>Streptomycetaceae</taxon>
        <taxon>Streptomyces</taxon>
    </lineage>
</organism>
<comment type="caution">
    <text evidence="2">The sequence shown here is derived from an EMBL/GenBank/DDBJ whole genome shotgun (WGS) entry which is preliminary data.</text>
</comment>
<proteinExistence type="predicted"/>
<dbReference type="EMBL" id="VDEQ01000103">
    <property type="protein sequence ID" value="MQS36000.1"/>
    <property type="molecule type" value="Genomic_DNA"/>
</dbReference>
<dbReference type="RefSeq" id="WP_153482558.1">
    <property type="nucleotide sequence ID" value="NZ_VDEQ01000103.1"/>
</dbReference>
<protein>
    <submittedName>
        <fullName evidence="2">Uncharacterized protein</fullName>
    </submittedName>
</protein>
<name>A0ABW9NRR2_9ACTN</name>
<feature type="chain" id="PRO_5046167446" evidence="1">
    <location>
        <begin position="36"/>
        <end position="248"/>
    </location>
</feature>